<dbReference type="Pfam" id="PF00308">
    <property type="entry name" value="Bac_DnaA"/>
    <property type="match status" value="1"/>
</dbReference>
<dbReference type="InterPro" id="IPR027417">
    <property type="entry name" value="P-loop_NTPase"/>
</dbReference>
<reference evidence="14" key="1">
    <citation type="submission" date="2020-02" db="EMBL/GenBank/DDBJ databases">
        <authorList>
            <person name="Meier V. D."/>
        </authorList>
    </citation>
    <scope>NUCLEOTIDE SEQUENCE</scope>
    <source>
        <strain evidence="14">AVDCRST_MAG93</strain>
    </source>
</reference>
<dbReference type="Gene3D" id="3.30.300.180">
    <property type="match status" value="1"/>
</dbReference>
<keyword evidence="6" id="KW-0446">Lipid-binding</keyword>
<evidence type="ECO:0000256" key="5">
    <source>
        <dbReference type="ARBA" id="ARBA00022840"/>
    </source>
</evidence>
<dbReference type="Pfam" id="PF08299">
    <property type="entry name" value="Bac_DnaA_C"/>
    <property type="match status" value="1"/>
</dbReference>
<dbReference type="GO" id="GO:0008289">
    <property type="term" value="F:lipid binding"/>
    <property type="evidence" value="ECO:0007669"/>
    <property type="project" value="UniProtKB-KW"/>
</dbReference>
<evidence type="ECO:0000259" key="13">
    <source>
        <dbReference type="SMART" id="SM00760"/>
    </source>
</evidence>
<dbReference type="InterPro" id="IPR018312">
    <property type="entry name" value="Chromosome_initiator_DnaA_CS"/>
</dbReference>
<feature type="region of interest" description="Disordered" evidence="11">
    <location>
        <begin position="81"/>
        <end position="123"/>
    </location>
</feature>
<dbReference type="InterPro" id="IPR013317">
    <property type="entry name" value="DnaA_dom"/>
</dbReference>
<keyword evidence="3 9" id="KW-0235">DNA replication</keyword>
<dbReference type="InterPro" id="IPR003593">
    <property type="entry name" value="AAA+_ATPase"/>
</dbReference>
<dbReference type="PANTHER" id="PTHR30050">
    <property type="entry name" value="CHROMOSOMAL REPLICATION INITIATOR PROTEIN DNAA"/>
    <property type="match status" value="1"/>
</dbReference>
<dbReference type="CDD" id="cd06571">
    <property type="entry name" value="Bac_DnaA_C"/>
    <property type="match status" value="1"/>
</dbReference>
<evidence type="ECO:0000256" key="11">
    <source>
        <dbReference type="SAM" id="MobiDB-lite"/>
    </source>
</evidence>
<name>A0A6J4MBN5_9CHLR</name>
<dbReference type="SUPFAM" id="SSF52540">
    <property type="entry name" value="P-loop containing nucleoside triphosphate hydrolases"/>
    <property type="match status" value="1"/>
</dbReference>
<feature type="compositionally biased region" description="Polar residues" evidence="11">
    <location>
        <begin position="97"/>
        <end position="123"/>
    </location>
</feature>
<evidence type="ECO:0000256" key="4">
    <source>
        <dbReference type="ARBA" id="ARBA00022741"/>
    </source>
</evidence>
<evidence type="ECO:0000256" key="2">
    <source>
        <dbReference type="ARBA" id="ARBA00022490"/>
    </source>
</evidence>
<evidence type="ECO:0000256" key="7">
    <source>
        <dbReference type="ARBA" id="ARBA00023125"/>
    </source>
</evidence>
<keyword evidence="2" id="KW-0963">Cytoplasm</keyword>
<gene>
    <name evidence="14" type="ORF">AVDCRST_MAG93-7230</name>
</gene>
<dbReference type="EMBL" id="CADCTR010002441">
    <property type="protein sequence ID" value="CAA9353437.1"/>
    <property type="molecule type" value="Genomic_DNA"/>
</dbReference>
<comment type="function">
    <text evidence="9">Plays an essential role in the initiation and regulation of chromosomal replication. ATP-DnaA binds to the origin of replication (oriC) to initiate formation of the DNA replication initiation complex once per cell cycle. Binds the DnaA box (a 9 base pair repeat at the origin) and separates the double-stranded (ds)DNA. Forms a right-handed helical filament on oriC DNA; dsDNA binds to the exterior of the filament while single-stranded (ss)DNA is stabiized in the filament's interior. The ATP-DnaA-oriC complex binds and stabilizes one strand of the AT-rich DNA unwinding element (DUE), permitting loading of DNA polymerase. After initiation quickly degrades to an ADP-DnaA complex that is not apt for DNA replication. Binds acidic phospholipids.</text>
</comment>
<evidence type="ECO:0000256" key="8">
    <source>
        <dbReference type="NCBIfam" id="TIGR00362"/>
    </source>
</evidence>
<keyword evidence="4 9" id="KW-0547">Nucleotide-binding</keyword>
<dbReference type="GO" id="GO:0006270">
    <property type="term" value="P:DNA replication initiation"/>
    <property type="evidence" value="ECO:0007669"/>
    <property type="project" value="UniProtKB-UniRule"/>
</dbReference>
<dbReference type="PROSITE" id="PS01008">
    <property type="entry name" value="DNAA"/>
    <property type="match status" value="1"/>
</dbReference>
<dbReference type="InterPro" id="IPR038454">
    <property type="entry name" value="DnaA_N_sf"/>
</dbReference>
<dbReference type="PRINTS" id="PR00051">
    <property type="entry name" value="DNAA"/>
</dbReference>
<dbReference type="SMART" id="SM00382">
    <property type="entry name" value="AAA"/>
    <property type="match status" value="1"/>
</dbReference>
<feature type="domain" description="AAA+ ATPase" evidence="12">
    <location>
        <begin position="163"/>
        <end position="291"/>
    </location>
</feature>
<dbReference type="GO" id="GO:0005886">
    <property type="term" value="C:plasma membrane"/>
    <property type="evidence" value="ECO:0007669"/>
    <property type="project" value="TreeGrafter"/>
</dbReference>
<proteinExistence type="inferred from homology"/>
<comment type="similarity">
    <text evidence="1 10">Belongs to the DnaA family.</text>
</comment>
<evidence type="ECO:0000256" key="3">
    <source>
        <dbReference type="ARBA" id="ARBA00022705"/>
    </source>
</evidence>
<dbReference type="InterPro" id="IPR013159">
    <property type="entry name" value="DnaA_C"/>
</dbReference>
<keyword evidence="7 9" id="KW-0238">DNA-binding</keyword>
<dbReference type="HAMAP" id="MF_00377">
    <property type="entry name" value="DnaA_bact"/>
    <property type="match status" value="1"/>
</dbReference>
<feature type="domain" description="Chromosomal replication initiator DnaA C-terminal" evidence="13">
    <location>
        <begin position="375"/>
        <end position="444"/>
    </location>
</feature>
<dbReference type="Gene3D" id="1.10.1750.10">
    <property type="match status" value="1"/>
</dbReference>
<dbReference type="InterPro" id="IPR020591">
    <property type="entry name" value="Chromosome_initiator_DnaA-like"/>
</dbReference>
<dbReference type="SMART" id="SM00760">
    <property type="entry name" value="Bac_DnaA_C"/>
    <property type="match status" value="1"/>
</dbReference>
<evidence type="ECO:0000259" key="12">
    <source>
        <dbReference type="SMART" id="SM00382"/>
    </source>
</evidence>
<dbReference type="InterPro" id="IPR001957">
    <property type="entry name" value="Chromosome_initiator_DnaA"/>
</dbReference>
<evidence type="ECO:0000256" key="10">
    <source>
        <dbReference type="RuleBase" id="RU004227"/>
    </source>
</evidence>
<dbReference type="GO" id="GO:0006275">
    <property type="term" value="P:regulation of DNA replication"/>
    <property type="evidence" value="ECO:0007669"/>
    <property type="project" value="UniProtKB-UniRule"/>
</dbReference>
<dbReference type="Gene3D" id="1.10.8.60">
    <property type="match status" value="1"/>
</dbReference>
<dbReference type="GO" id="GO:0005524">
    <property type="term" value="F:ATP binding"/>
    <property type="evidence" value="ECO:0007669"/>
    <property type="project" value="UniProtKB-UniRule"/>
</dbReference>
<dbReference type="InterPro" id="IPR024633">
    <property type="entry name" value="DnaA_N_dom"/>
</dbReference>
<dbReference type="FunFam" id="1.10.8.60:FF:000003">
    <property type="entry name" value="Chromosomal replication initiator protein DnaA"/>
    <property type="match status" value="1"/>
</dbReference>
<protein>
    <recommendedName>
        <fullName evidence="8 9">Chromosomal replication initiator protein DnaA</fullName>
    </recommendedName>
</protein>
<dbReference type="FunFam" id="3.40.50.300:FF:000150">
    <property type="entry name" value="Chromosomal replication initiator protein DnaA"/>
    <property type="match status" value="1"/>
</dbReference>
<keyword evidence="5 9" id="KW-0067">ATP-binding</keyword>
<dbReference type="AlphaFoldDB" id="A0A6J4MBN5"/>
<evidence type="ECO:0000256" key="1">
    <source>
        <dbReference type="ARBA" id="ARBA00006583"/>
    </source>
</evidence>
<dbReference type="GO" id="GO:0003688">
    <property type="term" value="F:DNA replication origin binding"/>
    <property type="evidence" value="ECO:0007669"/>
    <property type="project" value="UniProtKB-UniRule"/>
</dbReference>
<dbReference type="Gene3D" id="3.40.50.300">
    <property type="entry name" value="P-loop containing nucleotide triphosphate hydrolases"/>
    <property type="match status" value="1"/>
</dbReference>
<dbReference type="CDD" id="cd00009">
    <property type="entry name" value="AAA"/>
    <property type="match status" value="1"/>
</dbReference>
<evidence type="ECO:0000256" key="6">
    <source>
        <dbReference type="ARBA" id="ARBA00023121"/>
    </source>
</evidence>
<dbReference type="SUPFAM" id="SSF48295">
    <property type="entry name" value="TrpR-like"/>
    <property type="match status" value="1"/>
</dbReference>
<dbReference type="InterPro" id="IPR010921">
    <property type="entry name" value="Trp_repressor/repl_initiator"/>
</dbReference>
<evidence type="ECO:0000256" key="9">
    <source>
        <dbReference type="RuleBase" id="RU000577"/>
    </source>
</evidence>
<dbReference type="PANTHER" id="PTHR30050:SF2">
    <property type="entry name" value="CHROMOSOMAL REPLICATION INITIATOR PROTEIN DNAA"/>
    <property type="match status" value="1"/>
</dbReference>
<feature type="non-terminal residue" evidence="14">
    <location>
        <position position="449"/>
    </location>
</feature>
<dbReference type="NCBIfam" id="TIGR00362">
    <property type="entry name" value="DnaA"/>
    <property type="match status" value="1"/>
</dbReference>
<evidence type="ECO:0000313" key="14">
    <source>
        <dbReference type="EMBL" id="CAA9353437.1"/>
    </source>
</evidence>
<dbReference type="Pfam" id="PF11638">
    <property type="entry name" value="DnaA_N"/>
    <property type="match status" value="1"/>
</dbReference>
<accession>A0A6J4MBN5</accession>
<organism evidence="14">
    <name type="scientific">uncultured Chloroflexia bacterium</name>
    <dbReference type="NCBI Taxonomy" id="1672391"/>
    <lineage>
        <taxon>Bacteria</taxon>
        <taxon>Bacillati</taxon>
        <taxon>Chloroflexota</taxon>
        <taxon>Chloroflexia</taxon>
        <taxon>environmental samples</taxon>
    </lineage>
</organism>
<sequence length="449" mass="50117">MNTKQIWQAALGDLQVQLPRNEFDTWIKPTALVAIEDSTVIVGTPNIFVRQELEGRYIAPITETLTTILGYPIQVQVVIGNHSDQNSGQPPEEPMRNNGNGRNIVPQPQANGAAKTSPTQLELPTPRTTMLNPRYKFDSYIVGSSNRLAHAACLAVSDHPAQAYNPLFLYGGVGLGKTHLLHAIGNMVLDTNPEINVLYVSSEKFTNDLINAIRRQNTEEFRLRYRNIDVLLIDDIQFIAGKEGTQEEFFHTFNTLHGAGKQIVLSSDRPPKAMAILDERLRSRFEWGLIVDVQTPDVETRTAILRAKVETLNVHMPDEVIDFVAHRIQSSIRELEGSLNRVVAFANLNKQPITIDVAAAALSELLDVSRRQRISNEAIVDVIGKFYGIDLKVLKGRGRSRNIVVPRQVAMYLMREETDSSLMEIGEELGGRDHTTVMHGCDKIATEIN</sequence>